<dbReference type="GO" id="GO:0008270">
    <property type="term" value="F:zinc ion binding"/>
    <property type="evidence" value="ECO:0007669"/>
    <property type="project" value="UniProtKB-KW"/>
</dbReference>
<feature type="domain" description="C2H2-type" evidence="7">
    <location>
        <begin position="772"/>
        <end position="799"/>
    </location>
</feature>
<dbReference type="PROSITE" id="PS00028">
    <property type="entry name" value="ZINC_FINGER_C2H2_1"/>
    <property type="match status" value="6"/>
</dbReference>
<dbReference type="PhylomeDB" id="B4IG83"/>
<keyword evidence="2" id="KW-0677">Repeat</keyword>
<dbReference type="GO" id="GO:0003682">
    <property type="term" value="F:chromatin binding"/>
    <property type="evidence" value="ECO:0007669"/>
    <property type="project" value="EnsemblMetazoa"/>
</dbReference>
<dbReference type="GO" id="GO:1902275">
    <property type="term" value="P:regulation of chromatin organization"/>
    <property type="evidence" value="ECO:0007669"/>
    <property type="project" value="EnsemblMetazoa"/>
</dbReference>
<feature type="compositionally biased region" description="Polar residues" evidence="6">
    <location>
        <begin position="158"/>
        <end position="181"/>
    </location>
</feature>
<evidence type="ECO:0000256" key="5">
    <source>
        <dbReference type="PROSITE-ProRule" id="PRU00042"/>
    </source>
</evidence>
<dbReference type="GO" id="GO:0007143">
    <property type="term" value="P:female meiotic nuclear division"/>
    <property type="evidence" value="ECO:0007669"/>
    <property type="project" value="EnsemblMetazoa"/>
</dbReference>
<dbReference type="Proteomes" id="UP000001292">
    <property type="component" value="Unassembled WGS sequence"/>
</dbReference>
<dbReference type="FunFam" id="3.30.160.60:FF:002343">
    <property type="entry name" value="Zinc finger protein 33A"/>
    <property type="match status" value="1"/>
</dbReference>
<dbReference type="OMA" id="NRCPTPF"/>
<keyword evidence="4" id="KW-0862">Zinc</keyword>
<keyword evidence="9" id="KW-1185">Reference proteome</keyword>
<dbReference type="Gene3D" id="3.30.160.60">
    <property type="entry name" value="Classic Zinc Finger"/>
    <property type="match status" value="4"/>
</dbReference>
<dbReference type="PANTHER" id="PTHR24408:SF58">
    <property type="entry name" value="TRANSCRIPTION FACTOR (TFIIIA), PUTATIVE (AFU_ORTHOLOGUE AFUA_1G05150)-RELATED"/>
    <property type="match status" value="1"/>
</dbReference>
<dbReference type="HOGENOM" id="CLU_349261_0_0_1"/>
<evidence type="ECO:0000256" key="1">
    <source>
        <dbReference type="ARBA" id="ARBA00022723"/>
    </source>
</evidence>
<evidence type="ECO:0000256" key="2">
    <source>
        <dbReference type="ARBA" id="ARBA00022737"/>
    </source>
</evidence>
<dbReference type="GO" id="GO:0000228">
    <property type="term" value="C:nuclear chromosome"/>
    <property type="evidence" value="ECO:0007669"/>
    <property type="project" value="EnsemblMetazoa"/>
</dbReference>
<feature type="compositionally biased region" description="Basic and acidic residues" evidence="6">
    <location>
        <begin position="484"/>
        <end position="494"/>
    </location>
</feature>
<evidence type="ECO:0000313" key="9">
    <source>
        <dbReference type="Proteomes" id="UP000001292"/>
    </source>
</evidence>
<evidence type="ECO:0000313" key="8">
    <source>
        <dbReference type="EMBL" id="EDW48817.1"/>
    </source>
</evidence>
<dbReference type="PANTHER" id="PTHR24408">
    <property type="entry name" value="ZINC FINGER PROTEIN"/>
    <property type="match status" value="1"/>
</dbReference>
<feature type="compositionally biased region" description="Low complexity" evidence="6">
    <location>
        <begin position="275"/>
        <end position="285"/>
    </location>
</feature>
<feature type="compositionally biased region" description="Gly residues" evidence="6">
    <location>
        <begin position="637"/>
        <end position="653"/>
    </location>
</feature>
<protein>
    <submittedName>
        <fullName evidence="8">GM17579</fullName>
    </submittedName>
</protein>
<feature type="compositionally biased region" description="Low complexity" evidence="6">
    <location>
        <begin position="530"/>
        <end position="539"/>
    </location>
</feature>
<gene>
    <name evidence="8" type="primary">Dsec\GM17579</name>
    <name evidence="8" type="ORF">Dsec_GM17579</name>
</gene>
<feature type="region of interest" description="Disordered" evidence="6">
    <location>
        <begin position="85"/>
        <end position="207"/>
    </location>
</feature>
<dbReference type="SUPFAM" id="SSF57667">
    <property type="entry name" value="beta-beta-alpha zinc fingers"/>
    <property type="match status" value="3"/>
</dbReference>
<dbReference type="GO" id="GO:0035041">
    <property type="term" value="P:sperm DNA decondensation"/>
    <property type="evidence" value="ECO:0007669"/>
    <property type="project" value="EnsemblMetazoa"/>
</dbReference>
<dbReference type="KEGG" id="dse:6618473"/>
<dbReference type="Pfam" id="PF00096">
    <property type="entry name" value="zf-C2H2"/>
    <property type="match status" value="3"/>
</dbReference>
<keyword evidence="3 5" id="KW-0863">Zinc-finger</keyword>
<dbReference type="GO" id="GO:0005737">
    <property type="term" value="C:cytoplasm"/>
    <property type="evidence" value="ECO:0007669"/>
    <property type="project" value="EnsemblMetazoa"/>
</dbReference>
<dbReference type="EMBL" id="CH480835">
    <property type="protein sequence ID" value="EDW48817.1"/>
    <property type="molecule type" value="Genomic_DNA"/>
</dbReference>
<proteinExistence type="predicted"/>
<feature type="compositionally biased region" description="Low complexity" evidence="6">
    <location>
        <begin position="112"/>
        <end position="121"/>
    </location>
</feature>
<feature type="compositionally biased region" description="Low complexity" evidence="6">
    <location>
        <begin position="85"/>
        <end position="103"/>
    </location>
</feature>
<keyword evidence="1" id="KW-0479">Metal-binding</keyword>
<dbReference type="GO" id="GO:0043565">
    <property type="term" value="F:sequence-specific DNA binding"/>
    <property type="evidence" value="ECO:0007669"/>
    <property type="project" value="EnsemblMetazoa"/>
</dbReference>
<feature type="domain" description="C2H2-type" evidence="7">
    <location>
        <begin position="395"/>
        <end position="422"/>
    </location>
</feature>
<feature type="compositionally biased region" description="Gly residues" evidence="6">
    <location>
        <begin position="122"/>
        <end position="135"/>
    </location>
</feature>
<feature type="compositionally biased region" description="Polar residues" evidence="6">
    <location>
        <begin position="540"/>
        <end position="551"/>
    </location>
</feature>
<feature type="domain" description="C2H2-type" evidence="7">
    <location>
        <begin position="744"/>
        <end position="771"/>
    </location>
</feature>
<name>B4IG83_DROSE</name>
<feature type="compositionally biased region" description="Low complexity" evidence="6">
    <location>
        <begin position="456"/>
        <end position="474"/>
    </location>
</feature>
<feature type="region of interest" description="Disordered" evidence="6">
    <location>
        <begin position="456"/>
        <end position="514"/>
    </location>
</feature>
<evidence type="ECO:0000256" key="4">
    <source>
        <dbReference type="ARBA" id="ARBA00022833"/>
    </source>
</evidence>
<evidence type="ECO:0000256" key="6">
    <source>
        <dbReference type="SAM" id="MobiDB-lite"/>
    </source>
</evidence>
<feature type="region of interest" description="Disordered" evidence="6">
    <location>
        <begin position="297"/>
        <end position="321"/>
    </location>
</feature>
<dbReference type="InterPro" id="IPR036236">
    <property type="entry name" value="Znf_C2H2_sf"/>
</dbReference>
<evidence type="ECO:0000256" key="3">
    <source>
        <dbReference type="ARBA" id="ARBA00022771"/>
    </source>
</evidence>
<feature type="domain" description="C2H2-type" evidence="7">
    <location>
        <begin position="362"/>
        <end position="390"/>
    </location>
</feature>
<feature type="compositionally biased region" description="Basic residues" evidence="6">
    <location>
        <begin position="568"/>
        <end position="590"/>
    </location>
</feature>
<dbReference type="FunFam" id="3.30.160.60:FF:001448">
    <property type="entry name" value="Zinc finger and BTB domain containing 7a"/>
    <property type="match status" value="1"/>
</dbReference>
<accession>B4IG83</accession>
<reference evidence="8 9" key="1">
    <citation type="journal article" date="2007" name="Nature">
        <title>Evolution of genes and genomes on the Drosophila phylogeny.</title>
        <authorList>
            <consortium name="Drosophila 12 Genomes Consortium"/>
            <person name="Clark A.G."/>
            <person name="Eisen M.B."/>
            <person name="Smith D.R."/>
            <person name="Bergman C.M."/>
            <person name="Oliver B."/>
            <person name="Markow T.A."/>
            <person name="Kaufman T.C."/>
            <person name="Kellis M."/>
            <person name="Gelbart W."/>
            <person name="Iyer V.N."/>
            <person name="Pollard D.A."/>
            <person name="Sackton T.B."/>
            <person name="Larracuente A.M."/>
            <person name="Singh N.D."/>
            <person name="Abad J.P."/>
            <person name="Abt D.N."/>
            <person name="Adryan B."/>
            <person name="Aguade M."/>
            <person name="Akashi H."/>
            <person name="Anderson W.W."/>
            <person name="Aquadro C.F."/>
            <person name="Ardell D.H."/>
            <person name="Arguello R."/>
            <person name="Artieri C.G."/>
            <person name="Barbash D.A."/>
            <person name="Barker D."/>
            <person name="Barsanti P."/>
            <person name="Batterham P."/>
            <person name="Batzoglou S."/>
            <person name="Begun D."/>
            <person name="Bhutkar A."/>
            <person name="Blanco E."/>
            <person name="Bosak S.A."/>
            <person name="Bradley R.K."/>
            <person name="Brand A.D."/>
            <person name="Brent M.R."/>
            <person name="Brooks A.N."/>
            <person name="Brown R.H."/>
            <person name="Butlin R.K."/>
            <person name="Caggese C."/>
            <person name="Calvi B.R."/>
            <person name="Bernardo de Carvalho A."/>
            <person name="Caspi A."/>
            <person name="Castrezana S."/>
            <person name="Celniker S.E."/>
            <person name="Chang J.L."/>
            <person name="Chapple C."/>
            <person name="Chatterji S."/>
            <person name="Chinwalla A."/>
            <person name="Civetta A."/>
            <person name="Clifton S.W."/>
            <person name="Comeron J.M."/>
            <person name="Costello J.C."/>
            <person name="Coyne J.A."/>
            <person name="Daub J."/>
            <person name="David R.G."/>
            <person name="Delcher A.L."/>
            <person name="Delehaunty K."/>
            <person name="Do C.B."/>
            <person name="Ebling H."/>
            <person name="Edwards K."/>
            <person name="Eickbush T."/>
            <person name="Evans J.D."/>
            <person name="Filipski A."/>
            <person name="Findeiss S."/>
            <person name="Freyhult E."/>
            <person name="Fulton L."/>
            <person name="Fulton R."/>
            <person name="Garcia A.C."/>
            <person name="Gardiner A."/>
            <person name="Garfield D.A."/>
            <person name="Garvin B.E."/>
            <person name="Gibson G."/>
            <person name="Gilbert D."/>
            <person name="Gnerre S."/>
            <person name="Godfrey J."/>
            <person name="Good R."/>
            <person name="Gotea V."/>
            <person name="Gravely B."/>
            <person name="Greenberg A.J."/>
            <person name="Griffiths-Jones S."/>
            <person name="Gross S."/>
            <person name="Guigo R."/>
            <person name="Gustafson E.A."/>
            <person name="Haerty W."/>
            <person name="Hahn M.W."/>
            <person name="Halligan D.L."/>
            <person name="Halpern A.L."/>
            <person name="Halter G.M."/>
            <person name="Han M.V."/>
            <person name="Heger A."/>
            <person name="Hillier L."/>
            <person name="Hinrichs A.S."/>
            <person name="Holmes I."/>
            <person name="Hoskins R.A."/>
            <person name="Hubisz M.J."/>
            <person name="Hultmark D."/>
            <person name="Huntley M.A."/>
            <person name="Jaffe D.B."/>
            <person name="Jagadeeshan S."/>
            <person name="Jeck W.R."/>
            <person name="Johnson J."/>
            <person name="Jones C.D."/>
            <person name="Jordan W.C."/>
            <person name="Karpen G.H."/>
            <person name="Kataoka E."/>
            <person name="Keightley P.D."/>
            <person name="Kheradpour P."/>
            <person name="Kirkness E.F."/>
            <person name="Koerich L.B."/>
            <person name="Kristiansen K."/>
            <person name="Kudrna D."/>
            <person name="Kulathinal R.J."/>
            <person name="Kumar S."/>
            <person name="Kwok R."/>
            <person name="Lander E."/>
            <person name="Langley C.H."/>
            <person name="Lapoint R."/>
            <person name="Lazzaro B.P."/>
            <person name="Lee S.J."/>
            <person name="Levesque L."/>
            <person name="Li R."/>
            <person name="Lin C.F."/>
            <person name="Lin M.F."/>
            <person name="Lindblad-Toh K."/>
            <person name="Llopart A."/>
            <person name="Long M."/>
            <person name="Low L."/>
            <person name="Lozovsky E."/>
            <person name="Lu J."/>
            <person name="Luo M."/>
            <person name="Machado C.A."/>
            <person name="Makalowski W."/>
            <person name="Marzo M."/>
            <person name="Matsuda M."/>
            <person name="Matzkin L."/>
            <person name="McAllister B."/>
            <person name="McBride C.S."/>
            <person name="McKernan B."/>
            <person name="McKernan K."/>
            <person name="Mendez-Lago M."/>
            <person name="Minx P."/>
            <person name="Mollenhauer M.U."/>
            <person name="Montooth K."/>
            <person name="Mount S.M."/>
            <person name="Mu X."/>
            <person name="Myers E."/>
            <person name="Negre B."/>
            <person name="Newfeld S."/>
            <person name="Nielsen R."/>
            <person name="Noor M.A."/>
            <person name="O'Grady P."/>
            <person name="Pachter L."/>
            <person name="Papaceit M."/>
            <person name="Parisi M.J."/>
            <person name="Parisi M."/>
            <person name="Parts L."/>
            <person name="Pedersen J.S."/>
            <person name="Pesole G."/>
            <person name="Phillippy A.M."/>
            <person name="Ponting C.P."/>
            <person name="Pop M."/>
            <person name="Porcelli D."/>
            <person name="Powell J.R."/>
            <person name="Prohaska S."/>
            <person name="Pruitt K."/>
            <person name="Puig M."/>
            <person name="Quesneville H."/>
            <person name="Ram K.R."/>
            <person name="Rand D."/>
            <person name="Rasmussen M.D."/>
            <person name="Reed L.K."/>
            <person name="Reenan R."/>
            <person name="Reily A."/>
            <person name="Remington K.A."/>
            <person name="Rieger T.T."/>
            <person name="Ritchie M.G."/>
            <person name="Robin C."/>
            <person name="Rogers Y.H."/>
            <person name="Rohde C."/>
            <person name="Rozas J."/>
            <person name="Rubenfield M.J."/>
            <person name="Ruiz A."/>
            <person name="Russo S."/>
            <person name="Salzberg S.L."/>
            <person name="Sanchez-Gracia A."/>
            <person name="Saranga D.J."/>
            <person name="Sato H."/>
            <person name="Schaeffer S.W."/>
            <person name="Schatz M.C."/>
            <person name="Schlenke T."/>
            <person name="Schwartz R."/>
            <person name="Segarra C."/>
            <person name="Singh R.S."/>
            <person name="Sirot L."/>
            <person name="Sirota M."/>
            <person name="Sisneros N.B."/>
            <person name="Smith C.D."/>
            <person name="Smith T.F."/>
            <person name="Spieth J."/>
            <person name="Stage D.E."/>
            <person name="Stark A."/>
            <person name="Stephan W."/>
            <person name="Strausberg R.L."/>
            <person name="Strempel S."/>
            <person name="Sturgill D."/>
            <person name="Sutton G."/>
            <person name="Sutton G.G."/>
            <person name="Tao W."/>
            <person name="Teichmann S."/>
            <person name="Tobari Y.N."/>
            <person name="Tomimura Y."/>
            <person name="Tsolas J.M."/>
            <person name="Valente V.L."/>
            <person name="Venter E."/>
            <person name="Venter J.C."/>
            <person name="Vicario S."/>
            <person name="Vieira F.G."/>
            <person name="Vilella A.J."/>
            <person name="Villasante A."/>
            <person name="Walenz B."/>
            <person name="Wang J."/>
            <person name="Wasserman M."/>
            <person name="Watts T."/>
            <person name="Wilson D."/>
            <person name="Wilson R.K."/>
            <person name="Wing R.A."/>
            <person name="Wolfner M.F."/>
            <person name="Wong A."/>
            <person name="Wong G.K."/>
            <person name="Wu C.I."/>
            <person name="Wu G."/>
            <person name="Yamamoto D."/>
            <person name="Yang H.P."/>
            <person name="Yang S.P."/>
            <person name="Yorke J.A."/>
            <person name="Yoshida K."/>
            <person name="Zdobnov E."/>
            <person name="Zhang P."/>
            <person name="Zhang Y."/>
            <person name="Zimin A.V."/>
            <person name="Baldwin J."/>
            <person name="Abdouelleil A."/>
            <person name="Abdulkadir J."/>
            <person name="Abebe A."/>
            <person name="Abera B."/>
            <person name="Abreu J."/>
            <person name="Acer S.C."/>
            <person name="Aftuck L."/>
            <person name="Alexander A."/>
            <person name="An P."/>
            <person name="Anderson E."/>
            <person name="Anderson S."/>
            <person name="Arachi H."/>
            <person name="Azer M."/>
            <person name="Bachantsang P."/>
            <person name="Barry A."/>
            <person name="Bayul T."/>
            <person name="Berlin A."/>
            <person name="Bessette D."/>
            <person name="Bloom T."/>
            <person name="Blye J."/>
            <person name="Boguslavskiy L."/>
            <person name="Bonnet C."/>
            <person name="Boukhgalter B."/>
            <person name="Bourzgui I."/>
            <person name="Brown A."/>
            <person name="Cahill P."/>
            <person name="Channer S."/>
            <person name="Cheshatsang Y."/>
            <person name="Chuda L."/>
            <person name="Citroen M."/>
            <person name="Collymore A."/>
            <person name="Cooke P."/>
            <person name="Costello M."/>
            <person name="D'Aco K."/>
            <person name="Daza R."/>
            <person name="De Haan G."/>
            <person name="DeGray S."/>
            <person name="DeMaso C."/>
            <person name="Dhargay N."/>
            <person name="Dooley K."/>
            <person name="Dooley E."/>
            <person name="Doricent M."/>
            <person name="Dorje P."/>
            <person name="Dorjee K."/>
            <person name="Dupes A."/>
            <person name="Elong R."/>
            <person name="Falk J."/>
            <person name="Farina A."/>
            <person name="Faro S."/>
            <person name="Ferguson D."/>
            <person name="Fisher S."/>
            <person name="Foley C.D."/>
            <person name="Franke A."/>
            <person name="Friedrich D."/>
            <person name="Gadbois L."/>
            <person name="Gearin G."/>
            <person name="Gearin C.R."/>
            <person name="Giannoukos G."/>
            <person name="Goode T."/>
            <person name="Graham J."/>
            <person name="Grandbois E."/>
            <person name="Grewal S."/>
            <person name="Gyaltsen K."/>
            <person name="Hafez N."/>
            <person name="Hagos B."/>
            <person name="Hall J."/>
            <person name="Henson C."/>
            <person name="Hollinger A."/>
            <person name="Honan T."/>
            <person name="Huard M.D."/>
            <person name="Hughes L."/>
            <person name="Hurhula B."/>
            <person name="Husby M.E."/>
            <person name="Kamat A."/>
            <person name="Kanga B."/>
            <person name="Kashin S."/>
            <person name="Khazanovich D."/>
            <person name="Kisner P."/>
            <person name="Lance K."/>
            <person name="Lara M."/>
            <person name="Lee W."/>
            <person name="Lennon N."/>
            <person name="Letendre F."/>
            <person name="LeVine R."/>
            <person name="Lipovsky A."/>
            <person name="Liu X."/>
            <person name="Liu J."/>
            <person name="Liu S."/>
            <person name="Lokyitsang T."/>
            <person name="Lokyitsang Y."/>
            <person name="Lubonja R."/>
            <person name="Lui A."/>
            <person name="MacDonald P."/>
            <person name="Magnisalis V."/>
            <person name="Maru K."/>
            <person name="Matthews C."/>
            <person name="McCusker W."/>
            <person name="McDonough S."/>
            <person name="Mehta T."/>
            <person name="Meldrim J."/>
            <person name="Meneus L."/>
            <person name="Mihai O."/>
            <person name="Mihalev A."/>
            <person name="Mihova T."/>
            <person name="Mittelman R."/>
            <person name="Mlenga V."/>
            <person name="Montmayeur A."/>
            <person name="Mulrain L."/>
            <person name="Navidi A."/>
            <person name="Naylor J."/>
            <person name="Negash T."/>
            <person name="Nguyen T."/>
            <person name="Nguyen N."/>
            <person name="Nicol R."/>
            <person name="Norbu C."/>
            <person name="Norbu N."/>
            <person name="Novod N."/>
            <person name="O'Neill B."/>
            <person name="Osman S."/>
            <person name="Markiewicz E."/>
            <person name="Oyono O.L."/>
            <person name="Patti C."/>
            <person name="Phunkhang P."/>
            <person name="Pierre F."/>
            <person name="Priest M."/>
            <person name="Raghuraman S."/>
            <person name="Rege F."/>
            <person name="Reyes R."/>
            <person name="Rise C."/>
            <person name="Rogov P."/>
            <person name="Ross K."/>
            <person name="Ryan E."/>
            <person name="Settipalli S."/>
            <person name="Shea T."/>
            <person name="Sherpa N."/>
            <person name="Shi L."/>
            <person name="Shih D."/>
            <person name="Sparrow T."/>
            <person name="Spaulding J."/>
            <person name="Stalker J."/>
            <person name="Stange-Thomann N."/>
            <person name="Stavropoulos S."/>
            <person name="Stone C."/>
            <person name="Strader C."/>
            <person name="Tesfaye S."/>
            <person name="Thomson T."/>
            <person name="Thoulutsang Y."/>
            <person name="Thoulutsang D."/>
            <person name="Topham K."/>
            <person name="Topping I."/>
            <person name="Tsamla T."/>
            <person name="Vassiliev H."/>
            <person name="Vo A."/>
            <person name="Wangchuk T."/>
            <person name="Wangdi T."/>
            <person name="Weiand M."/>
            <person name="Wilkinson J."/>
            <person name="Wilson A."/>
            <person name="Yadav S."/>
            <person name="Young G."/>
            <person name="Yu Q."/>
            <person name="Zembek L."/>
            <person name="Zhong D."/>
            <person name="Zimmer A."/>
            <person name="Zwirko Z."/>
            <person name="Jaffe D.B."/>
            <person name="Alvarez P."/>
            <person name="Brockman W."/>
            <person name="Butler J."/>
            <person name="Chin C."/>
            <person name="Gnerre S."/>
            <person name="Grabherr M."/>
            <person name="Kleber M."/>
            <person name="Mauceli E."/>
            <person name="MacCallum I."/>
        </authorList>
    </citation>
    <scope>NUCLEOTIDE SEQUENCE [LARGE SCALE GENOMIC DNA]</scope>
    <source>
        <strain evidence="9">Rob3c / Tucson 14021-0248.25</strain>
    </source>
</reference>
<feature type="domain" description="C2H2-type" evidence="7">
    <location>
        <begin position="716"/>
        <end position="743"/>
    </location>
</feature>
<feature type="compositionally biased region" description="Gly residues" evidence="6">
    <location>
        <begin position="308"/>
        <end position="319"/>
    </location>
</feature>
<feature type="region of interest" description="Disordered" evidence="6">
    <location>
        <begin position="529"/>
        <end position="599"/>
    </location>
</feature>
<dbReference type="SMART" id="SM00355">
    <property type="entry name" value="ZnF_C2H2"/>
    <property type="match status" value="6"/>
</dbReference>
<sequence>MSAMAASRCPTPFAFPFSLLGLSLFDIDPSRILSLLHHQTWLAEEALRTRGLLTAPKDFPHRFTTLSDLLTKDYQPGAGQPMVTATATATTASSTSQVSASRSGDTQYNKHGQQPQQPQTGGAAGSGVGGLGGSPTAGASFNLRYPTPPAFYQQQQQGKGTKSSPSPQQMATSSTTVMSNDSGEDSCKRSSADSDEVTTMELPSERSAQLYKESLEQLLQRQRRTPILAGSGSGSGSGTGSGSVIVDSAGLRQYTQLLLAGAASSGASDLKEKSSSSSTSSTPPLLTQQLSQMLKSPSDTCSSLFSSSGGGTGSAGPGVTGETIEEETRCVVCNAHFPNVWLLEQHAALQHPHVGPGEEKPFICEQCGQSYRYRSAYAKHKEQNHRARLPADKLFTCDVCGMQFRYLKSFKKHRLNHALERLHGKKSVGVIGRLGGSGSGPGSSAISVSVAAPTSVSASGSVTSVDQDVVTSSQEPMMADEGEDLRVNVKREGPADEQSAESRANDLEEHEQDNTVDSAGITMLYQDNNSSASASTSATEPNISSSDGIHSTNKRSRLHHLETDPSYPHHHHHHHHHHQQQHHQAHHQHHNPQSQLPTHLGHVSLPLVATSAAGSSSSAAAAAVVAAAQAQASSGATGSGPTGSGAPGSGSVGSAGSSAASGGISSLSSLTSLINAERIPNEQFLGLNPQEASILNFLRVDAAERQRDKRPATSRFACPFCGKCVRSKENLKLHVRKHTGERPFVCLFCGRAFGGKSDLTRHLRIHTGERPYHCESCGKCFARADYLSKHLTTHIHNAPR</sequence>
<dbReference type="SMR" id="B4IG83"/>
<feature type="region of interest" description="Disordered" evidence="6">
    <location>
        <begin position="265"/>
        <end position="285"/>
    </location>
</feature>
<dbReference type="STRING" id="7238.B4IG83"/>
<feature type="region of interest" description="Disordered" evidence="6">
    <location>
        <begin position="633"/>
        <end position="658"/>
    </location>
</feature>
<feature type="compositionally biased region" description="Low complexity" evidence="6">
    <location>
        <begin position="297"/>
        <end position="307"/>
    </location>
</feature>
<dbReference type="PROSITE" id="PS50157">
    <property type="entry name" value="ZINC_FINGER_C2H2_2"/>
    <property type="match status" value="5"/>
</dbReference>
<dbReference type="InterPro" id="IPR013087">
    <property type="entry name" value="Znf_C2H2_type"/>
</dbReference>
<evidence type="ECO:0000259" key="7">
    <source>
        <dbReference type="PROSITE" id="PS50157"/>
    </source>
</evidence>
<dbReference type="GO" id="GO:0000981">
    <property type="term" value="F:DNA-binding transcription factor activity, RNA polymerase II-specific"/>
    <property type="evidence" value="ECO:0007669"/>
    <property type="project" value="TreeGrafter"/>
</dbReference>
<organism evidence="9">
    <name type="scientific">Drosophila sechellia</name>
    <name type="common">Fruit fly</name>
    <dbReference type="NCBI Taxonomy" id="7238"/>
    <lineage>
        <taxon>Eukaryota</taxon>
        <taxon>Metazoa</taxon>
        <taxon>Ecdysozoa</taxon>
        <taxon>Arthropoda</taxon>
        <taxon>Hexapoda</taxon>
        <taxon>Insecta</taxon>
        <taxon>Pterygota</taxon>
        <taxon>Neoptera</taxon>
        <taxon>Endopterygota</taxon>
        <taxon>Diptera</taxon>
        <taxon>Brachycera</taxon>
        <taxon>Muscomorpha</taxon>
        <taxon>Ephydroidea</taxon>
        <taxon>Drosophilidae</taxon>
        <taxon>Drosophila</taxon>
        <taxon>Sophophora</taxon>
    </lineage>
</organism>
<dbReference type="AlphaFoldDB" id="B4IG83"/>